<dbReference type="GO" id="GO:0003676">
    <property type="term" value="F:nucleic acid binding"/>
    <property type="evidence" value="ECO:0007669"/>
    <property type="project" value="InterPro"/>
</dbReference>
<dbReference type="AlphaFoldDB" id="A0A8J6CQ00"/>
<dbReference type="GO" id="GO:0004523">
    <property type="term" value="F:RNA-DNA hybrid ribonuclease activity"/>
    <property type="evidence" value="ECO:0007669"/>
    <property type="project" value="InterPro"/>
</dbReference>
<name>A0A8J6CQ00_9ROSI</name>
<reference evidence="2 3" key="1">
    <citation type="journal article" date="2021" name="bioRxiv">
        <title>The Gossypium anomalum genome as a resource for cotton improvement and evolutionary analysis of hybrid incompatibility.</title>
        <authorList>
            <person name="Grover C.E."/>
            <person name="Yuan D."/>
            <person name="Arick M.A."/>
            <person name="Miller E.R."/>
            <person name="Hu G."/>
            <person name="Peterson D.G."/>
            <person name="Wendel J.F."/>
            <person name="Udall J.A."/>
        </authorList>
    </citation>
    <scope>NUCLEOTIDE SEQUENCE [LARGE SCALE GENOMIC DNA]</scope>
    <source>
        <strain evidence="2">JFW-Udall</strain>
        <tissue evidence="2">Leaf</tissue>
    </source>
</reference>
<organism evidence="2 3">
    <name type="scientific">Gossypium anomalum</name>
    <dbReference type="NCBI Taxonomy" id="47600"/>
    <lineage>
        <taxon>Eukaryota</taxon>
        <taxon>Viridiplantae</taxon>
        <taxon>Streptophyta</taxon>
        <taxon>Embryophyta</taxon>
        <taxon>Tracheophyta</taxon>
        <taxon>Spermatophyta</taxon>
        <taxon>Magnoliopsida</taxon>
        <taxon>eudicotyledons</taxon>
        <taxon>Gunneridae</taxon>
        <taxon>Pentapetalae</taxon>
        <taxon>rosids</taxon>
        <taxon>malvids</taxon>
        <taxon>Malvales</taxon>
        <taxon>Malvaceae</taxon>
        <taxon>Malvoideae</taxon>
        <taxon>Gossypium</taxon>
    </lineage>
</organism>
<dbReference type="InterPro" id="IPR002156">
    <property type="entry name" value="RNaseH_domain"/>
</dbReference>
<dbReference type="Pfam" id="PF13456">
    <property type="entry name" value="RVT_3"/>
    <property type="match status" value="1"/>
</dbReference>
<evidence type="ECO:0000313" key="2">
    <source>
        <dbReference type="EMBL" id="KAG8478280.1"/>
    </source>
</evidence>
<dbReference type="OrthoDB" id="1717299at2759"/>
<gene>
    <name evidence="2" type="ORF">CXB51_028100</name>
</gene>
<comment type="caution">
    <text evidence="2">The sequence shown here is derived from an EMBL/GenBank/DDBJ whole genome shotgun (WGS) entry which is preliminary data.</text>
</comment>
<dbReference type="EMBL" id="JAHUZN010000011">
    <property type="protein sequence ID" value="KAG8478280.1"/>
    <property type="molecule type" value="Genomic_DNA"/>
</dbReference>
<dbReference type="Proteomes" id="UP000701853">
    <property type="component" value="Chromosome 11"/>
</dbReference>
<proteinExistence type="predicted"/>
<feature type="domain" description="RNase H type-1" evidence="1">
    <location>
        <begin position="143"/>
        <end position="221"/>
    </location>
</feature>
<accession>A0A8J6CQ00</accession>
<evidence type="ECO:0000313" key="3">
    <source>
        <dbReference type="Proteomes" id="UP000701853"/>
    </source>
</evidence>
<keyword evidence="3" id="KW-1185">Reference proteome</keyword>
<evidence type="ECO:0000259" key="1">
    <source>
        <dbReference type="Pfam" id="PF13456"/>
    </source>
</evidence>
<protein>
    <recommendedName>
        <fullName evidence="1">RNase H type-1 domain-containing protein</fullName>
    </recommendedName>
</protein>
<sequence length="246" mass="28136">MGKEEYIGASGNICVTLKRKAEWALLYGGVYGRLNVFWKKDDAVRKWKRELVVNTFPEAKVGKIFSIQLVKEPHADILMWSGEPSGEYSVRSAYKILQISNPRAYALQTGYKDFYKKLWLLDVPTKIKVPIWKISWNYLPTRANMSASRVVVRDSARLVLLSCSEIHQRVPSAFTAEALACRKATQLGIDMQWPEIIIEGDSLSIIKKCKAKGNRNLKRKEETYLVESVPRYAKNHLENGSLREPD</sequence>